<dbReference type="RefSeq" id="WP_089524235.1">
    <property type="nucleotide sequence ID" value="NZ_NMUQ01000001.1"/>
</dbReference>
<dbReference type="NCBIfam" id="TIGR02906">
    <property type="entry name" value="spore_CotS"/>
    <property type="match status" value="1"/>
</dbReference>
<dbReference type="GO" id="GO:0042601">
    <property type="term" value="C:endospore-forming forespore"/>
    <property type="evidence" value="ECO:0007669"/>
    <property type="project" value="TreeGrafter"/>
</dbReference>
<gene>
    <name evidence="2" type="ORF">CGZ75_11240</name>
</gene>
<proteinExistence type="predicted"/>
<evidence type="ECO:0000313" key="3">
    <source>
        <dbReference type="Proteomes" id="UP000215145"/>
    </source>
</evidence>
<dbReference type="PANTHER" id="PTHR39179">
    <property type="entry name" value="SPORE COAT PROTEIN I"/>
    <property type="match status" value="1"/>
</dbReference>
<dbReference type="EMBL" id="NMUQ01000001">
    <property type="protein sequence ID" value="OXM17158.1"/>
    <property type="molecule type" value="Genomic_DNA"/>
</dbReference>
<dbReference type="Pfam" id="PF01636">
    <property type="entry name" value="APH"/>
    <property type="match status" value="1"/>
</dbReference>
<accession>A0A229P4V9</accession>
<dbReference type="PANTHER" id="PTHR39179:SF1">
    <property type="entry name" value="SPORE COAT PROTEIN I"/>
    <property type="match status" value="1"/>
</dbReference>
<dbReference type="SUPFAM" id="SSF56112">
    <property type="entry name" value="Protein kinase-like (PK-like)"/>
    <property type="match status" value="1"/>
</dbReference>
<sequence length="340" mass="39083">MENESNVKTILSQYPLSVKNIHVINDKGKKAAWSIETSSGTKILKKSPAEKDRLLFLLQATKHLQKNGARIPKIVSTRSGADFADDVSGGSYVLSDAVSGISPKSYTPRQMNLIMREMGRFHKASRGFHSQSDTKERSHLGRWESSYQSHLDNLELYKAVAKLNNNAFSKLYLKHVDRFIAQGKEALSIIQGKAYRNWVNKVSVQRNLCHQDFAAGNLIKARRGYHVIDLDSLTIDLPARDIRKIFNKIMKKKGWGIIKATSMLRAYHQIHPLRPEECRVIYADLLYPHLFYGLASKYFNNRLEWDLTTSYEKFEALIQNDISRMRMLLSWNRIVRNALK</sequence>
<name>A0A229P4V9_9BACL</name>
<evidence type="ECO:0000259" key="1">
    <source>
        <dbReference type="Pfam" id="PF01636"/>
    </source>
</evidence>
<keyword evidence="3" id="KW-1185">Reference proteome</keyword>
<dbReference type="InterPro" id="IPR014255">
    <property type="entry name" value="Spore_coat_CotS"/>
</dbReference>
<feature type="domain" description="Aminoglycoside phosphotransferase" evidence="1">
    <location>
        <begin position="33"/>
        <end position="247"/>
    </location>
</feature>
<dbReference type="InterPro" id="IPR002575">
    <property type="entry name" value="Aminoglycoside_PTrfase"/>
</dbReference>
<dbReference type="AlphaFoldDB" id="A0A229P4V9"/>
<dbReference type="OrthoDB" id="9771902at2"/>
<dbReference type="InterPro" id="IPR011009">
    <property type="entry name" value="Kinase-like_dom_sf"/>
</dbReference>
<reference evidence="2 3" key="1">
    <citation type="submission" date="2017-07" db="EMBL/GenBank/DDBJ databases">
        <title>Paenibacillus herberti R33 genome sequencing and assembly.</title>
        <authorList>
            <person name="Su W."/>
        </authorList>
    </citation>
    <scope>NUCLEOTIDE SEQUENCE [LARGE SCALE GENOMIC DNA]</scope>
    <source>
        <strain evidence="2 3">R33</strain>
    </source>
</reference>
<evidence type="ECO:0000313" key="2">
    <source>
        <dbReference type="EMBL" id="OXM17158.1"/>
    </source>
</evidence>
<dbReference type="Gene3D" id="3.90.1200.10">
    <property type="match status" value="1"/>
</dbReference>
<dbReference type="Proteomes" id="UP000215145">
    <property type="component" value="Unassembled WGS sequence"/>
</dbReference>
<comment type="caution">
    <text evidence="2">The sequence shown here is derived from an EMBL/GenBank/DDBJ whole genome shotgun (WGS) entry which is preliminary data.</text>
</comment>
<organism evidence="2 3">
    <name type="scientific">Paenibacillus herberti</name>
    <dbReference type="NCBI Taxonomy" id="1619309"/>
    <lineage>
        <taxon>Bacteria</taxon>
        <taxon>Bacillati</taxon>
        <taxon>Bacillota</taxon>
        <taxon>Bacilli</taxon>
        <taxon>Bacillales</taxon>
        <taxon>Paenibacillaceae</taxon>
        <taxon>Paenibacillus</taxon>
    </lineage>
</organism>
<dbReference type="InterPro" id="IPR047175">
    <property type="entry name" value="CotS-like"/>
</dbReference>
<protein>
    <recommendedName>
        <fullName evidence="1">Aminoglycoside phosphotransferase domain-containing protein</fullName>
    </recommendedName>
</protein>
<dbReference type="Gene3D" id="3.30.200.20">
    <property type="entry name" value="Phosphorylase Kinase, domain 1"/>
    <property type="match status" value="1"/>
</dbReference>